<dbReference type="OrthoDB" id="10250354at2759"/>
<feature type="domain" description="J" evidence="2">
    <location>
        <begin position="39"/>
        <end position="104"/>
    </location>
</feature>
<feature type="region of interest" description="Disordered" evidence="1">
    <location>
        <begin position="301"/>
        <end position="356"/>
    </location>
</feature>
<dbReference type="PROSITE" id="PS00636">
    <property type="entry name" value="DNAJ_1"/>
    <property type="match status" value="1"/>
</dbReference>
<feature type="non-terminal residue" evidence="3">
    <location>
        <position position="1"/>
    </location>
</feature>
<keyword evidence="4" id="KW-1185">Reference proteome</keyword>
<dbReference type="PRINTS" id="PR00625">
    <property type="entry name" value="JDOMAIN"/>
</dbReference>
<comment type="caution">
    <text evidence="3">The sequence shown here is derived from an EMBL/GenBank/DDBJ whole genome shotgun (WGS) entry which is preliminary data.</text>
</comment>
<dbReference type="InterPro" id="IPR018253">
    <property type="entry name" value="DnaJ_domain_CS"/>
</dbReference>
<evidence type="ECO:0000259" key="2">
    <source>
        <dbReference type="PROSITE" id="PS50076"/>
    </source>
</evidence>
<dbReference type="Proteomes" id="UP000221165">
    <property type="component" value="Unassembled WGS sequence"/>
</dbReference>
<dbReference type="VEuPathDB" id="ToxoDB:CSUI_004697"/>
<sequence>KSNQGGGSSPSDSKKDGEKGGDSSGGNEDTNKREVVDKELYEILEVPTDASQEEIRRQYYKLARKFHPDKNRDDPEAKVKFQKLGEAYQVLGDEDRRLQYDQYGSSAAQDMPIIDSSLFFMMLFGSEELEPYIGKLKMAMFVEMVDKDAKHMPENVSDEMFAFEQQKREVELALSLRDRIAPFVELASRNNSNSKDAEGDGNGSSGKTLNSEAIAAAENEWRTKMRLQADKLCHSSFGDAIVEAIGWTYENYATQYLGKLDTFLGLGGRYAKMQAQGRSMGNSWKTANAAVKAAVAARQLQQKEVKRQKNKEKEKKKKIKAAAAAASKKGEDPQQAAAEAQKKEEEEDKKDDLPSAEDMKQFEETLPLILETMLQICLMDVETTVRAAAKKVVKDMSVDIDTRRRRAEALVELGKIFQQAAADHKKEHKDEKVDALRTMEDAFIKAAQKADEERVRKEGACPNTGQAYTSSHHHQTYTPTGTGGTSFEAAAGGTGPTPSRVTPADFL</sequence>
<dbReference type="PANTHER" id="PTHR44094:SF8">
    <property type="entry name" value="DNAJ HEAT SHOCK N-TERMINAL DOMAIN-CONTAINING PROTEIN-RELATED"/>
    <property type="match status" value="1"/>
</dbReference>
<feature type="compositionally biased region" description="Polar residues" evidence="1">
    <location>
        <begin position="463"/>
        <end position="480"/>
    </location>
</feature>
<dbReference type="CDD" id="cd06257">
    <property type="entry name" value="DnaJ"/>
    <property type="match status" value="1"/>
</dbReference>
<dbReference type="InterPro" id="IPR036869">
    <property type="entry name" value="J_dom_sf"/>
</dbReference>
<name>A0A2C6L095_9APIC</name>
<protein>
    <recommendedName>
        <fullName evidence="2">J domain-containing protein</fullName>
    </recommendedName>
</protein>
<dbReference type="PANTHER" id="PTHR44094">
    <property type="entry name" value="DNAJ HEAT SHOCK N-TERMINAL DOMAIN-CONTAINING PROTEIN"/>
    <property type="match status" value="1"/>
</dbReference>
<dbReference type="EMBL" id="MIGC01002232">
    <property type="protein sequence ID" value="PHJ21464.1"/>
    <property type="molecule type" value="Genomic_DNA"/>
</dbReference>
<dbReference type="GeneID" id="94428093"/>
<organism evidence="3 4">
    <name type="scientific">Cystoisospora suis</name>
    <dbReference type="NCBI Taxonomy" id="483139"/>
    <lineage>
        <taxon>Eukaryota</taxon>
        <taxon>Sar</taxon>
        <taxon>Alveolata</taxon>
        <taxon>Apicomplexa</taxon>
        <taxon>Conoidasida</taxon>
        <taxon>Coccidia</taxon>
        <taxon>Eucoccidiorida</taxon>
        <taxon>Eimeriorina</taxon>
        <taxon>Sarcocystidae</taxon>
        <taxon>Cystoisospora</taxon>
    </lineage>
</organism>
<evidence type="ECO:0000313" key="4">
    <source>
        <dbReference type="Proteomes" id="UP000221165"/>
    </source>
</evidence>
<dbReference type="Pfam" id="PF00226">
    <property type="entry name" value="DnaJ"/>
    <property type="match status" value="1"/>
</dbReference>
<accession>A0A2C6L095</accession>
<dbReference type="SMART" id="SM00271">
    <property type="entry name" value="DnaJ"/>
    <property type="match status" value="1"/>
</dbReference>
<reference evidence="3 4" key="1">
    <citation type="journal article" date="2017" name="Int. J. Parasitol.">
        <title>The genome of the protozoan parasite Cystoisospora suis and a reverse vaccinology approach to identify vaccine candidates.</title>
        <authorList>
            <person name="Palmieri N."/>
            <person name="Shrestha A."/>
            <person name="Ruttkowski B."/>
            <person name="Beck T."/>
            <person name="Vogl C."/>
            <person name="Tomley F."/>
            <person name="Blake D.P."/>
            <person name="Joachim A."/>
        </authorList>
    </citation>
    <scope>NUCLEOTIDE SEQUENCE [LARGE SCALE GENOMIC DNA]</scope>
    <source>
        <strain evidence="3 4">Wien I</strain>
    </source>
</reference>
<feature type="region of interest" description="Disordered" evidence="1">
    <location>
        <begin position="461"/>
        <end position="507"/>
    </location>
</feature>
<feature type="compositionally biased region" description="Basic and acidic residues" evidence="1">
    <location>
        <begin position="340"/>
        <end position="356"/>
    </location>
</feature>
<evidence type="ECO:0000256" key="1">
    <source>
        <dbReference type="SAM" id="MobiDB-lite"/>
    </source>
</evidence>
<feature type="compositionally biased region" description="Low complexity" evidence="1">
    <location>
        <begin position="321"/>
        <end position="339"/>
    </location>
</feature>
<gene>
    <name evidence="3" type="ORF">CSUI_004697</name>
</gene>
<dbReference type="PROSITE" id="PS50076">
    <property type="entry name" value="DNAJ_2"/>
    <property type="match status" value="1"/>
</dbReference>
<dbReference type="AlphaFoldDB" id="A0A2C6L095"/>
<evidence type="ECO:0000313" key="3">
    <source>
        <dbReference type="EMBL" id="PHJ21464.1"/>
    </source>
</evidence>
<dbReference type="Pfam" id="PF14308">
    <property type="entry name" value="DnaJ-X"/>
    <property type="match status" value="2"/>
</dbReference>
<proteinExistence type="predicted"/>
<dbReference type="InterPro" id="IPR001623">
    <property type="entry name" value="DnaJ_domain"/>
</dbReference>
<dbReference type="SUPFAM" id="SSF46565">
    <property type="entry name" value="Chaperone J-domain"/>
    <property type="match status" value="1"/>
</dbReference>
<dbReference type="InterPro" id="IPR026894">
    <property type="entry name" value="DnaJ_X"/>
</dbReference>
<dbReference type="Gene3D" id="1.10.287.110">
    <property type="entry name" value="DnaJ domain"/>
    <property type="match status" value="1"/>
</dbReference>
<feature type="region of interest" description="Disordered" evidence="1">
    <location>
        <begin position="1"/>
        <end position="34"/>
    </location>
</feature>
<feature type="compositionally biased region" description="Basic and acidic residues" evidence="1">
    <location>
        <begin position="12"/>
        <end position="21"/>
    </location>
</feature>
<dbReference type="RefSeq" id="XP_067923146.1">
    <property type="nucleotide sequence ID" value="XM_068064882.1"/>
</dbReference>
<dbReference type="InterPro" id="IPR052423">
    <property type="entry name" value="EMIR"/>
</dbReference>
<feature type="compositionally biased region" description="Basic and acidic residues" evidence="1">
    <location>
        <begin position="301"/>
        <end position="313"/>
    </location>
</feature>